<dbReference type="CDD" id="cd08704">
    <property type="entry name" value="Met_tRNA_FMT_C"/>
    <property type="match status" value="1"/>
</dbReference>
<accession>X0WNC2</accession>
<name>X0WNC2_9ZZZZ</name>
<dbReference type="Gene3D" id="3.40.50.170">
    <property type="entry name" value="Formyl transferase, N-terminal domain"/>
    <property type="match status" value="1"/>
</dbReference>
<dbReference type="InterPro" id="IPR044135">
    <property type="entry name" value="Met-tRNA-FMT_C"/>
</dbReference>
<dbReference type="GO" id="GO:0005829">
    <property type="term" value="C:cytosol"/>
    <property type="evidence" value="ECO:0007669"/>
    <property type="project" value="TreeGrafter"/>
</dbReference>
<dbReference type="SUPFAM" id="SSF53328">
    <property type="entry name" value="Formyltransferase"/>
    <property type="match status" value="1"/>
</dbReference>
<evidence type="ECO:0000259" key="3">
    <source>
        <dbReference type="Pfam" id="PF02911"/>
    </source>
</evidence>
<feature type="non-terminal residue" evidence="4">
    <location>
        <position position="1"/>
    </location>
</feature>
<gene>
    <name evidence="4" type="ORF">S01H1_70265</name>
</gene>
<protein>
    <recommendedName>
        <fullName evidence="3">Formyl transferase C-terminal domain-containing protein</fullName>
    </recommendedName>
</protein>
<organism evidence="4">
    <name type="scientific">marine sediment metagenome</name>
    <dbReference type="NCBI Taxonomy" id="412755"/>
    <lineage>
        <taxon>unclassified sequences</taxon>
        <taxon>metagenomes</taxon>
        <taxon>ecological metagenomes</taxon>
    </lineage>
</organism>
<dbReference type="InterPro" id="IPR037022">
    <property type="entry name" value="Formyl_trans_C_sf"/>
</dbReference>
<sequence>EREMDAGAVALQRETAIGPDENAGELAERIAALTADALAEALELIAADRIHWTPQDASRATFAPKIERADAAIDWREPAEMLVRRVRAFAPAPGAFCGHEGESLRILAARSEDGRALPPPGTVAVDGALRIATGDGWLVPLRLQRAGGKPLDAAAFLRGRPIPDGLRLE</sequence>
<keyword evidence="1" id="KW-0808">Transferase</keyword>
<feature type="domain" description="Formyl transferase C-terminal" evidence="3">
    <location>
        <begin position="65"/>
        <end position="160"/>
    </location>
</feature>
<dbReference type="InterPro" id="IPR011034">
    <property type="entry name" value="Formyl_transferase-like_C_sf"/>
</dbReference>
<dbReference type="SUPFAM" id="SSF50486">
    <property type="entry name" value="FMT C-terminal domain-like"/>
    <property type="match status" value="1"/>
</dbReference>
<comment type="caution">
    <text evidence="4">The sequence shown here is derived from an EMBL/GenBank/DDBJ whole genome shotgun (WGS) entry which is preliminary data.</text>
</comment>
<dbReference type="EMBL" id="BARS01046715">
    <property type="protein sequence ID" value="GAG32145.1"/>
    <property type="molecule type" value="Genomic_DNA"/>
</dbReference>
<dbReference type="InterPro" id="IPR005793">
    <property type="entry name" value="Formyl_trans_C"/>
</dbReference>
<evidence type="ECO:0000313" key="4">
    <source>
        <dbReference type="EMBL" id="GAG32145.1"/>
    </source>
</evidence>
<reference evidence="4" key="1">
    <citation type="journal article" date="2014" name="Front. Microbiol.">
        <title>High frequency of phylogenetically diverse reductive dehalogenase-homologous genes in deep subseafloor sedimentary metagenomes.</title>
        <authorList>
            <person name="Kawai M."/>
            <person name="Futagami T."/>
            <person name="Toyoda A."/>
            <person name="Takaki Y."/>
            <person name="Nishi S."/>
            <person name="Hori S."/>
            <person name="Arai W."/>
            <person name="Tsubouchi T."/>
            <person name="Morono Y."/>
            <person name="Uchiyama I."/>
            <person name="Ito T."/>
            <person name="Fujiyama A."/>
            <person name="Inagaki F."/>
            <person name="Takami H."/>
        </authorList>
    </citation>
    <scope>NUCLEOTIDE SEQUENCE</scope>
    <source>
        <strain evidence="4">Expedition CK06-06</strain>
    </source>
</reference>
<dbReference type="Gene3D" id="3.10.25.10">
    <property type="entry name" value="Formyl transferase, C-terminal domain"/>
    <property type="match status" value="1"/>
</dbReference>
<proteinExistence type="predicted"/>
<evidence type="ECO:0000256" key="1">
    <source>
        <dbReference type="ARBA" id="ARBA00022679"/>
    </source>
</evidence>
<dbReference type="InterPro" id="IPR036477">
    <property type="entry name" value="Formyl_transf_N_sf"/>
</dbReference>
<keyword evidence="2" id="KW-0648">Protein biosynthesis</keyword>
<dbReference type="PANTHER" id="PTHR11138">
    <property type="entry name" value="METHIONYL-TRNA FORMYLTRANSFERASE"/>
    <property type="match status" value="1"/>
</dbReference>
<dbReference type="PANTHER" id="PTHR11138:SF5">
    <property type="entry name" value="METHIONYL-TRNA FORMYLTRANSFERASE, MITOCHONDRIAL"/>
    <property type="match status" value="1"/>
</dbReference>
<dbReference type="GO" id="GO:0004479">
    <property type="term" value="F:methionyl-tRNA formyltransferase activity"/>
    <property type="evidence" value="ECO:0007669"/>
    <property type="project" value="TreeGrafter"/>
</dbReference>
<dbReference type="AlphaFoldDB" id="X0WNC2"/>
<dbReference type="Pfam" id="PF02911">
    <property type="entry name" value="Formyl_trans_C"/>
    <property type="match status" value="1"/>
</dbReference>
<evidence type="ECO:0000256" key="2">
    <source>
        <dbReference type="ARBA" id="ARBA00022917"/>
    </source>
</evidence>